<dbReference type="Gene3D" id="2.60.120.260">
    <property type="entry name" value="Galactose-binding domain-like"/>
    <property type="match status" value="1"/>
</dbReference>
<sequence>MSEYHTLTSTDRQETAAMDQDTVGAIEQALATLDLPSKVKLLSGARMFSLSDEPAIGLREIVMSDGPSGVRGPLVVGGRVACLLPNATLIAQSWDLDVMREVGKILADEAEDQETHVVLGPTVNLHRTPLGGRLFECFSEDPVLTGHLGAAYVQSLQERGIAATPKHFLANEAETERTTVDSVVPEEALRELYLLPFQIMVEDARPWTIMASYNKINGTTATEHDELLNQILKEEWGFDGLVISDWLATKTAVESANGGLDLVMPGPDTPWSRSLAAAVQKGDVSEDTIDDHLRRLLRLASRVGAFAGGRTWTKHLPRPDSPERREQLRRLAARSMAVLVNRDNTLPLRKDSIESVVVIGRHAIDTVAQGGGSAIVRPPHVVSAATGIARALGEDRVTVVDGVQTRTQWLAANPELLRDPETGTRGARARIYDKQGNLLGTRHLEVPELEVSGESWASGASSIELSAELVLDKPARMMVGTRGAGNWDITAPGNRESVRTPFHDGPGGGFFRPKSYASARDVAPGARITAITDAEDENRLIGLVAEPALKNSAAAIRDAVAAAADADVAVVVVGYTQEQETEGQDKSTLALPGDQDALVAAVAAVAKRTVVVLNAATPVLMPWIADVDAVLFAGLPGQEAGDAIAAALTGDVEPAGRLVTTFPARDGQGPAWSVTPRGGKLPYSEGTGVGYRGWSTSGERPLFWFGHGLGYTEWDYKAAKITSMEREAVKSVRVTIRNVGNRGGTETVQVYRFPEHPSVPPRLIGWAQLHLGPGGQASIDVSCDPRAQRLWNSTARRWDDIAGGRIVVARGLGDVRLELPPTGREAMAAGTSKE</sequence>
<dbReference type="InterPro" id="IPR001764">
    <property type="entry name" value="Glyco_hydro_3_N"/>
</dbReference>
<evidence type="ECO:0000259" key="5">
    <source>
        <dbReference type="Pfam" id="PF00933"/>
    </source>
</evidence>
<dbReference type="Gene3D" id="2.60.40.10">
    <property type="entry name" value="Immunoglobulins"/>
    <property type="match status" value="1"/>
</dbReference>
<evidence type="ECO:0000256" key="3">
    <source>
        <dbReference type="ARBA" id="ARBA00023277"/>
    </source>
</evidence>
<name>A0AAU8EMN4_9MICC</name>
<feature type="domain" description="Glycoside hydrolase family 3 N-terminal" evidence="5">
    <location>
        <begin position="55"/>
        <end position="299"/>
    </location>
</feature>
<evidence type="ECO:0000256" key="1">
    <source>
        <dbReference type="ARBA" id="ARBA00005336"/>
    </source>
</evidence>
<dbReference type="SUPFAM" id="SSF52279">
    <property type="entry name" value="Beta-D-glucan exohydrolase, C-terminal domain"/>
    <property type="match status" value="1"/>
</dbReference>
<dbReference type="InterPro" id="IPR019800">
    <property type="entry name" value="Glyco_hydro_3_AS"/>
</dbReference>
<dbReference type="InterPro" id="IPR036881">
    <property type="entry name" value="Glyco_hydro_3_C_sf"/>
</dbReference>
<dbReference type="Pfam" id="PF01915">
    <property type="entry name" value="Glyco_hydro_3_C"/>
    <property type="match status" value="1"/>
</dbReference>
<evidence type="ECO:0000256" key="4">
    <source>
        <dbReference type="RuleBase" id="RU361161"/>
    </source>
</evidence>
<dbReference type="AlphaFoldDB" id="A0AAU8EMN4"/>
<dbReference type="EMBL" id="CP159279">
    <property type="protein sequence ID" value="XCH10002.1"/>
    <property type="molecule type" value="Genomic_DNA"/>
</dbReference>
<keyword evidence="2 4" id="KW-0378">Hydrolase</keyword>
<dbReference type="GO" id="GO:0005975">
    <property type="term" value="P:carbohydrate metabolic process"/>
    <property type="evidence" value="ECO:0007669"/>
    <property type="project" value="InterPro"/>
</dbReference>
<comment type="similarity">
    <text evidence="1 4">Belongs to the glycosyl hydrolase 3 family.</text>
</comment>
<dbReference type="InterPro" id="IPR050288">
    <property type="entry name" value="Cellulose_deg_GH3"/>
</dbReference>
<feature type="domain" description="Glycoside hydrolase family 3 C-terminal" evidence="6">
    <location>
        <begin position="338"/>
        <end position="691"/>
    </location>
</feature>
<dbReference type="GO" id="GO:0004553">
    <property type="term" value="F:hydrolase activity, hydrolyzing O-glycosyl compounds"/>
    <property type="evidence" value="ECO:0007669"/>
    <property type="project" value="InterPro"/>
</dbReference>
<dbReference type="Gene3D" id="3.40.50.1700">
    <property type="entry name" value="Glycoside hydrolase family 3 C-terminal domain"/>
    <property type="match status" value="1"/>
</dbReference>
<gene>
    <name evidence="7" type="ORF">ABRP34_14240</name>
</gene>
<keyword evidence="3" id="KW-0119">Carbohydrate metabolism</keyword>
<dbReference type="InterPro" id="IPR002772">
    <property type="entry name" value="Glyco_hydro_3_C"/>
</dbReference>
<evidence type="ECO:0000259" key="6">
    <source>
        <dbReference type="Pfam" id="PF01915"/>
    </source>
</evidence>
<dbReference type="PROSITE" id="PS00775">
    <property type="entry name" value="GLYCOSYL_HYDROL_F3"/>
    <property type="match status" value="1"/>
</dbReference>
<dbReference type="InterPro" id="IPR013783">
    <property type="entry name" value="Ig-like_fold"/>
</dbReference>
<dbReference type="InterPro" id="IPR036962">
    <property type="entry name" value="Glyco_hydro_3_N_sf"/>
</dbReference>
<protein>
    <submittedName>
        <fullName evidence="7">Glycoside hydrolase family 3 C-terminal domain-containing protein</fullName>
    </submittedName>
</protein>
<proteinExistence type="inferred from homology"/>
<keyword evidence="4" id="KW-0326">Glycosidase</keyword>
<dbReference type="Gene3D" id="3.20.20.300">
    <property type="entry name" value="Glycoside hydrolase, family 3, N-terminal domain"/>
    <property type="match status" value="1"/>
</dbReference>
<evidence type="ECO:0000313" key="7">
    <source>
        <dbReference type="EMBL" id="XCH10002.1"/>
    </source>
</evidence>
<dbReference type="InterPro" id="IPR017853">
    <property type="entry name" value="GH"/>
</dbReference>
<evidence type="ECO:0000256" key="2">
    <source>
        <dbReference type="ARBA" id="ARBA00022801"/>
    </source>
</evidence>
<dbReference type="PRINTS" id="PR00133">
    <property type="entry name" value="GLHYDRLASE3"/>
</dbReference>
<dbReference type="Pfam" id="PF00933">
    <property type="entry name" value="Glyco_hydro_3"/>
    <property type="match status" value="1"/>
</dbReference>
<dbReference type="RefSeq" id="WP_353710675.1">
    <property type="nucleotide sequence ID" value="NZ_CP159279.1"/>
</dbReference>
<reference evidence="7" key="1">
    <citation type="submission" date="2024-06" db="EMBL/GenBank/DDBJ databases">
        <title>Biodegradation of dimethachlon by Arthrobacter sp. K5: mechanistic insights and ecological implications.</title>
        <authorList>
            <person name="Hu S."/>
            <person name="Lu P."/>
        </authorList>
    </citation>
    <scope>NUCLEOTIDE SEQUENCE</scope>
    <source>
        <strain evidence="7">K5</strain>
    </source>
</reference>
<organism evidence="7">
    <name type="scientific">Arthrobacter sp. K5</name>
    <dbReference type="NCBI Taxonomy" id="2839623"/>
    <lineage>
        <taxon>Bacteria</taxon>
        <taxon>Bacillati</taxon>
        <taxon>Actinomycetota</taxon>
        <taxon>Actinomycetes</taxon>
        <taxon>Micrococcales</taxon>
        <taxon>Micrococcaceae</taxon>
        <taxon>Arthrobacter</taxon>
    </lineage>
</organism>
<dbReference type="PANTHER" id="PTHR42715:SF10">
    <property type="entry name" value="BETA-GLUCOSIDASE"/>
    <property type="match status" value="1"/>
</dbReference>
<accession>A0AAU8EMN4</accession>
<dbReference type="SUPFAM" id="SSF51445">
    <property type="entry name" value="(Trans)glycosidases"/>
    <property type="match status" value="1"/>
</dbReference>
<dbReference type="PANTHER" id="PTHR42715">
    <property type="entry name" value="BETA-GLUCOSIDASE"/>
    <property type="match status" value="1"/>
</dbReference>